<name>A0A1W4WJP0_AGRPL</name>
<proteinExistence type="predicted"/>
<dbReference type="Proteomes" id="UP000192223">
    <property type="component" value="Unplaced"/>
</dbReference>
<dbReference type="PROSITE" id="PS51257">
    <property type="entry name" value="PROKAR_LIPOPROTEIN"/>
    <property type="match status" value="1"/>
</dbReference>
<dbReference type="PANTHER" id="PTHR23259">
    <property type="entry name" value="RIDDLE"/>
    <property type="match status" value="1"/>
</dbReference>
<dbReference type="KEGG" id="apln:108733551"/>
<organism evidence="5 6">
    <name type="scientific">Agrilus planipennis</name>
    <name type="common">Emerald ash borer</name>
    <name type="synonym">Agrilus marcopoli</name>
    <dbReference type="NCBI Taxonomy" id="224129"/>
    <lineage>
        <taxon>Eukaryota</taxon>
        <taxon>Metazoa</taxon>
        <taxon>Ecdysozoa</taxon>
        <taxon>Arthropoda</taxon>
        <taxon>Hexapoda</taxon>
        <taxon>Insecta</taxon>
        <taxon>Pterygota</taxon>
        <taxon>Neoptera</taxon>
        <taxon>Endopterygota</taxon>
        <taxon>Coleoptera</taxon>
        <taxon>Polyphaga</taxon>
        <taxon>Elateriformia</taxon>
        <taxon>Buprestoidea</taxon>
        <taxon>Buprestidae</taxon>
        <taxon>Agrilinae</taxon>
        <taxon>Agrilus</taxon>
    </lineage>
</organism>
<dbReference type="OrthoDB" id="6689276at2759"/>
<dbReference type="InParanoid" id="A0A1W4WJP0"/>
<keyword evidence="3" id="KW-0732">Signal</keyword>
<feature type="domain" description="TIL" evidence="4">
    <location>
        <begin position="26"/>
        <end position="83"/>
    </location>
</feature>
<dbReference type="InterPro" id="IPR051368">
    <property type="entry name" value="SerProtInhib-TIL_Domain"/>
</dbReference>
<evidence type="ECO:0000259" key="4">
    <source>
        <dbReference type="Pfam" id="PF01826"/>
    </source>
</evidence>
<evidence type="ECO:0000256" key="2">
    <source>
        <dbReference type="ARBA" id="ARBA00023157"/>
    </source>
</evidence>
<dbReference type="Pfam" id="PF01826">
    <property type="entry name" value="TIL"/>
    <property type="match status" value="2"/>
</dbReference>
<keyword evidence="5" id="KW-1185">Reference proteome</keyword>
<feature type="signal peptide" evidence="3">
    <location>
        <begin position="1"/>
        <end position="20"/>
    </location>
</feature>
<keyword evidence="1" id="KW-0646">Protease inhibitor</keyword>
<dbReference type="InterPro" id="IPR036084">
    <property type="entry name" value="Ser_inhib-like_sf"/>
</dbReference>
<dbReference type="STRING" id="224129.A0A1W4WJP0"/>
<dbReference type="GeneID" id="108733551"/>
<sequence length="165" mass="18293">MYIITRIVITMTAFLISCNADDEFCCGKFEEITNCANTCTEKKCIPAGESKICPMYCKKGCVCKEGFVRISDNTDQCIPECLCPFLTPFIEEQTSCFPCGKNSRYTTCGRSCPETCNPSEYDTVRCSSDQNLVGCVCNPGFVKVSKAIDICIPKFLCSFLLPFTT</sequence>
<dbReference type="InterPro" id="IPR002919">
    <property type="entry name" value="TIL_dom"/>
</dbReference>
<keyword evidence="2" id="KW-1015">Disulfide bond</keyword>
<evidence type="ECO:0000313" key="5">
    <source>
        <dbReference type="Proteomes" id="UP000192223"/>
    </source>
</evidence>
<dbReference type="SUPFAM" id="SSF57567">
    <property type="entry name" value="Serine protease inhibitors"/>
    <property type="match status" value="2"/>
</dbReference>
<evidence type="ECO:0000313" key="6">
    <source>
        <dbReference type="RefSeq" id="XP_018320240.1"/>
    </source>
</evidence>
<evidence type="ECO:0000256" key="1">
    <source>
        <dbReference type="ARBA" id="ARBA00022690"/>
    </source>
</evidence>
<feature type="domain" description="TIL" evidence="4">
    <location>
        <begin position="99"/>
        <end position="157"/>
    </location>
</feature>
<gene>
    <name evidence="6" type="primary">LOC108733551</name>
</gene>
<reference evidence="6" key="1">
    <citation type="submission" date="2025-08" db="UniProtKB">
        <authorList>
            <consortium name="RefSeq"/>
        </authorList>
    </citation>
    <scope>IDENTIFICATION</scope>
    <source>
        <tissue evidence="6">Entire body</tissue>
    </source>
</reference>
<dbReference type="Gene3D" id="2.10.25.10">
    <property type="entry name" value="Laminin"/>
    <property type="match status" value="2"/>
</dbReference>
<dbReference type="PANTHER" id="PTHR23259:SF70">
    <property type="entry name" value="ACCESSORY GLAND PROTEIN ACP62F-RELATED"/>
    <property type="match status" value="1"/>
</dbReference>
<protein>
    <submittedName>
        <fullName evidence="6">Zonadhesin-like</fullName>
    </submittedName>
</protein>
<feature type="chain" id="PRO_5010743768" evidence="3">
    <location>
        <begin position="21"/>
        <end position="165"/>
    </location>
</feature>
<dbReference type="CDD" id="cd19941">
    <property type="entry name" value="TIL"/>
    <property type="match status" value="2"/>
</dbReference>
<accession>A0A1W4WJP0</accession>
<dbReference type="AlphaFoldDB" id="A0A1W4WJP0"/>
<dbReference type="GO" id="GO:0030414">
    <property type="term" value="F:peptidase inhibitor activity"/>
    <property type="evidence" value="ECO:0007669"/>
    <property type="project" value="UniProtKB-KW"/>
</dbReference>
<evidence type="ECO:0000256" key="3">
    <source>
        <dbReference type="SAM" id="SignalP"/>
    </source>
</evidence>
<dbReference type="RefSeq" id="XP_018320240.1">
    <property type="nucleotide sequence ID" value="XM_018464738.2"/>
</dbReference>